<dbReference type="RefSeq" id="WP_052134472.1">
    <property type="nucleotide sequence ID" value="NZ_CP009962.1"/>
</dbReference>
<reference evidence="10" key="1">
    <citation type="journal article" date="2014" name="Soil Biol. Biochem.">
        <title>Structure and function of bacterial communities in ageing soils: Insights from the Mendocino ecological staircase.</title>
        <authorList>
            <person name="Uroz S."/>
            <person name="Tech J.J."/>
            <person name="Sawaya N.A."/>
            <person name="Frey-Klett P."/>
            <person name="Leveau J.H.J."/>
        </authorList>
    </citation>
    <scope>NUCLEOTIDE SEQUENCE [LARGE SCALE GENOMIC DNA]</scope>
    <source>
        <strain evidence="10">Cal35</strain>
    </source>
</reference>
<dbReference type="Gene3D" id="2.130.10.120">
    <property type="entry name" value="Prolyl oligopeptidase, N-terminal domain"/>
    <property type="match status" value="1"/>
</dbReference>
<dbReference type="Gene3D" id="3.40.50.1820">
    <property type="entry name" value="alpha/beta hydrolase"/>
    <property type="match status" value="1"/>
</dbReference>
<dbReference type="EC" id="3.4.21.26" evidence="2"/>
<organism evidence="9 10">
    <name type="scientific">Collimonas arenae</name>
    <dbReference type="NCBI Taxonomy" id="279058"/>
    <lineage>
        <taxon>Bacteria</taxon>
        <taxon>Pseudomonadati</taxon>
        <taxon>Pseudomonadota</taxon>
        <taxon>Betaproteobacteria</taxon>
        <taxon>Burkholderiales</taxon>
        <taxon>Oxalobacteraceae</taxon>
        <taxon>Collimonas</taxon>
    </lineage>
</organism>
<keyword evidence="6" id="KW-0732">Signal</keyword>
<feature type="domain" description="Peptidase S9 prolyl oligopeptidase catalytic" evidence="7">
    <location>
        <begin position="515"/>
        <end position="728"/>
    </location>
</feature>
<keyword evidence="10" id="KW-1185">Reference proteome</keyword>
<evidence type="ECO:0000256" key="5">
    <source>
        <dbReference type="ARBA" id="ARBA00022825"/>
    </source>
</evidence>
<dbReference type="GO" id="GO:0006508">
    <property type="term" value="P:proteolysis"/>
    <property type="evidence" value="ECO:0007669"/>
    <property type="project" value="UniProtKB-KW"/>
</dbReference>
<feature type="chain" id="PRO_5001973964" description="prolyl oligopeptidase" evidence="6">
    <location>
        <begin position="36"/>
        <end position="734"/>
    </location>
</feature>
<keyword evidence="3 9" id="KW-0645">Protease</keyword>
<dbReference type="InterPro" id="IPR001375">
    <property type="entry name" value="Peptidase_S9_cat"/>
</dbReference>
<sequence length="734" mass="79632">MSLKNNPFKLSLLSIAASSFIVAATTIFLPVSASAVSVAPVQEVTDVIDGVTVKDPYRYFENIKDPKVQSWLKEQGVAARKELDRIDLRNTLEQRIAEISAATGDDIRAVTRMPGDHIYYLKRVRGGKQFKLMTRDGLKGPERVLVDPELEAERTGVPHAINYFVPAWDGKHVAYGVSAGGSEDASLYILDTQTGKNVGEPIPRVHEELLGWLPDSKSLTYNQLKALKPGEPDSETYLDSKVMWLKVGDTASQAKAVFGPTVTTDLGLARLDVGTIIFNPGSRWMVARTTDTTLPEGYLFVADIADLNKPTVTWKKISSFDDKITDAALKGNDLYLLTHAGAPRNRVLKLDLRHPDLKLAREVAAAPKDAVLEKFSLTRDALMAEVREGTSIVLRRYAAGDTKGQAIPAPFKGAASLQNDPAHAYSDVLYTLNGWTELPRTLLLKGMVSSDPGLRVNPPMPSLPDVEVVDVKVPSYDGAMVPMTLLYKKGLKRDGSNPTLLDGYAAYGFSQTAYFSPASMAWLERGGVLAYANVRGSGVYGDDWYRAGFKATKPNTWKDGVACAKYLISEGYATPKTLGVMGTSAGGIFVGRTVTTAPELFAAAIFNVGIMDAVRAEDSANGITNISEFGSAKNPAEFPGLLAMSTYHNIKDNTAYPAIMLVHGMNDPRVDVWHSAKTAARLQAATDSGKPILLRLDMQAGHGIGSTATQRYALSADIYSFLLWQMGKAKQNDS</sequence>
<dbReference type="EMBL" id="CP009962">
    <property type="protein sequence ID" value="AIY39354.1"/>
    <property type="molecule type" value="Genomic_DNA"/>
</dbReference>
<dbReference type="InterPro" id="IPR002470">
    <property type="entry name" value="Peptidase_S9A"/>
</dbReference>
<dbReference type="PANTHER" id="PTHR42881:SF2">
    <property type="entry name" value="PROLYL ENDOPEPTIDASE"/>
    <property type="match status" value="1"/>
</dbReference>
<dbReference type="AlphaFoldDB" id="A0A0A1F6Q6"/>
<dbReference type="Pfam" id="PF02897">
    <property type="entry name" value="Peptidase_S9_N"/>
    <property type="match status" value="1"/>
</dbReference>
<evidence type="ECO:0000256" key="6">
    <source>
        <dbReference type="SAM" id="SignalP"/>
    </source>
</evidence>
<name>A0A0A1F6Q6_9BURK</name>
<dbReference type="HOGENOM" id="CLU_011290_1_1_4"/>
<dbReference type="Proteomes" id="UP000030302">
    <property type="component" value="Chromosome"/>
</dbReference>
<evidence type="ECO:0000256" key="4">
    <source>
        <dbReference type="ARBA" id="ARBA00022801"/>
    </source>
</evidence>
<dbReference type="InterPro" id="IPR029058">
    <property type="entry name" value="AB_hydrolase_fold"/>
</dbReference>
<dbReference type="SUPFAM" id="SSF53474">
    <property type="entry name" value="alpha/beta-Hydrolases"/>
    <property type="match status" value="1"/>
</dbReference>
<evidence type="ECO:0000313" key="9">
    <source>
        <dbReference type="EMBL" id="AIY39354.1"/>
    </source>
</evidence>
<evidence type="ECO:0000256" key="2">
    <source>
        <dbReference type="ARBA" id="ARBA00011897"/>
    </source>
</evidence>
<evidence type="ECO:0000256" key="3">
    <source>
        <dbReference type="ARBA" id="ARBA00022670"/>
    </source>
</evidence>
<feature type="signal peptide" evidence="6">
    <location>
        <begin position="1"/>
        <end position="35"/>
    </location>
</feature>
<protein>
    <recommendedName>
        <fullName evidence="2">prolyl oligopeptidase</fullName>
        <ecNumber evidence="2">3.4.21.26</ecNumber>
    </recommendedName>
</protein>
<evidence type="ECO:0000259" key="7">
    <source>
        <dbReference type="Pfam" id="PF00326"/>
    </source>
</evidence>
<dbReference type="STRING" id="279058.LT85_0194"/>
<dbReference type="GO" id="GO:0004252">
    <property type="term" value="F:serine-type endopeptidase activity"/>
    <property type="evidence" value="ECO:0007669"/>
    <property type="project" value="UniProtKB-EC"/>
</dbReference>
<accession>A0A0A1F6Q6</accession>
<dbReference type="PANTHER" id="PTHR42881">
    <property type="entry name" value="PROLYL ENDOPEPTIDASE"/>
    <property type="match status" value="1"/>
</dbReference>
<keyword evidence="5" id="KW-0720">Serine protease</keyword>
<dbReference type="KEGG" id="care:LT85_0194"/>
<comment type="catalytic activity">
    <reaction evidence="1">
        <text>Hydrolysis of Pro-|-Xaa &gt;&gt; Ala-|-Xaa in oligopeptides.</text>
        <dbReference type="EC" id="3.4.21.26"/>
    </reaction>
</comment>
<keyword evidence="4 9" id="KW-0378">Hydrolase</keyword>
<dbReference type="InterPro" id="IPR023302">
    <property type="entry name" value="Pept_S9A_N"/>
</dbReference>
<dbReference type="OrthoDB" id="9801421at2"/>
<dbReference type="Pfam" id="PF00326">
    <property type="entry name" value="Peptidase_S9"/>
    <property type="match status" value="1"/>
</dbReference>
<feature type="domain" description="Peptidase S9A N-terminal" evidence="8">
    <location>
        <begin position="41"/>
        <end position="419"/>
    </location>
</feature>
<dbReference type="GO" id="GO:0070012">
    <property type="term" value="F:oligopeptidase activity"/>
    <property type="evidence" value="ECO:0007669"/>
    <property type="project" value="TreeGrafter"/>
</dbReference>
<dbReference type="InterPro" id="IPR051167">
    <property type="entry name" value="Prolyl_oligopep/macrocyclase"/>
</dbReference>
<proteinExistence type="predicted"/>
<dbReference type="SUPFAM" id="SSF50993">
    <property type="entry name" value="Peptidase/esterase 'gauge' domain"/>
    <property type="match status" value="1"/>
</dbReference>
<evidence type="ECO:0000313" key="10">
    <source>
        <dbReference type="Proteomes" id="UP000030302"/>
    </source>
</evidence>
<evidence type="ECO:0000256" key="1">
    <source>
        <dbReference type="ARBA" id="ARBA00001070"/>
    </source>
</evidence>
<dbReference type="GO" id="GO:0005829">
    <property type="term" value="C:cytosol"/>
    <property type="evidence" value="ECO:0007669"/>
    <property type="project" value="TreeGrafter"/>
</dbReference>
<dbReference type="PRINTS" id="PR00862">
    <property type="entry name" value="PROLIGOPTASE"/>
</dbReference>
<gene>
    <name evidence="9" type="ORF">LT85_0194</name>
</gene>
<evidence type="ECO:0000259" key="8">
    <source>
        <dbReference type="Pfam" id="PF02897"/>
    </source>
</evidence>